<dbReference type="SMART" id="SM00028">
    <property type="entry name" value="TPR"/>
    <property type="match status" value="3"/>
</dbReference>
<sequence>MEPGREEHLMFAKHFERAQGWLLLENHAAAERALRLIPSAFRGRSEVQQFRAQLYLAAGRWARAVPLLRKLVKADPSEAQYWVSLAFAVRRADSIAAAEKILREARERFPQEAVIWFNLACYAAQQDRLPEAHNWLREAVRREAAYRELAKTDTDLAPFWKAVADGVIAAPWGD</sequence>
<gene>
    <name evidence="2" type="ORF">ESB00_13155</name>
</gene>
<organism evidence="2 3">
    <name type="scientific">Oleiharenicola lentus</name>
    <dbReference type="NCBI Taxonomy" id="2508720"/>
    <lineage>
        <taxon>Bacteria</taxon>
        <taxon>Pseudomonadati</taxon>
        <taxon>Verrucomicrobiota</taxon>
        <taxon>Opitutia</taxon>
        <taxon>Opitutales</taxon>
        <taxon>Opitutaceae</taxon>
        <taxon>Oleiharenicola</taxon>
    </lineage>
</organism>
<accession>A0A4Q1CCC2</accession>
<proteinExistence type="predicted"/>
<dbReference type="RefSeq" id="WP_129048139.1">
    <property type="nucleotide sequence ID" value="NZ_SDHX01000001.1"/>
</dbReference>
<dbReference type="Gene3D" id="1.25.40.10">
    <property type="entry name" value="Tetratricopeptide repeat domain"/>
    <property type="match status" value="1"/>
</dbReference>
<dbReference type="EMBL" id="SDHX01000001">
    <property type="protein sequence ID" value="RXK56773.1"/>
    <property type="molecule type" value="Genomic_DNA"/>
</dbReference>
<evidence type="ECO:0000313" key="3">
    <source>
        <dbReference type="Proteomes" id="UP000290218"/>
    </source>
</evidence>
<reference evidence="2 3" key="1">
    <citation type="submission" date="2019-01" db="EMBL/GenBank/DDBJ databases">
        <title>Lacunisphaera sp. strain TWA-58.</title>
        <authorList>
            <person name="Chen W.-M."/>
        </authorList>
    </citation>
    <scope>NUCLEOTIDE SEQUENCE [LARGE SCALE GENOMIC DNA]</scope>
    <source>
        <strain evidence="2 3">TWA-58</strain>
    </source>
</reference>
<evidence type="ECO:0000256" key="1">
    <source>
        <dbReference type="PROSITE-ProRule" id="PRU00339"/>
    </source>
</evidence>
<dbReference type="PROSITE" id="PS50005">
    <property type="entry name" value="TPR"/>
    <property type="match status" value="1"/>
</dbReference>
<dbReference type="InterPro" id="IPR019734">
    <property type="entry name" value="TPR_rpt"/>
</dbReference>
<dbReference type="Pfam" id="PF13432">
    <property type="entry name" value="TPR_16"/>
    <property type="match status" value="1"/>
</dbReference>
<dbReference type="InterPro" id="IPR011990">
    <property type="entry name" value="TPR-like_helical_dom_sf"/>
</dbReference>
<protein>
    <submittedName>
        <fullName evidence="2">Tetratricopeptide repeat protein</fullName>
    </submittedName>
</protein>
<dbReference type="Proteomes" id="UP000290218">
    <property type="component" value="Unassembled WGS sequence"/>
</dbReference>
<dbReference type="NCBIfam" id="NF047558">
    <property type="entry name" value="TPR_END_plus"/>
    <property type="match status" value="1"/>
</dbReference>
<evidence type="ECO:0000313" key="2">
    <source>
        <dbReference type="EMBL" id="RXK56773.1"/>
    </source>
</evidence>
<keyword evidence="3" id="KW-1185">Reference proteome</keyword>
<name>A0A4Q1CCC2_9BACT</name>
<dbReference type="OrthoDB" id="197017at2"/>
<feature type="repeat" description="TPR" evidence="1">
    <location>
        <begin position="45"/>
        <end position="78"/>
    </location>
</feature>
<dbReference type="AlphaFoldDB" id="A0A4Q1CCC2"/>
<keyword evidence="1" id="KW-0802">TPR repeat</keyword>
<dbReference type="SUPFAM" id="SSF48452">
    <property type="entry name" value="TPR-like"/>
    <property type="match status" value="1"/>
</dbReference>
<comment type="caution">
    <text evidence="2">The sequence shown here is derived from an EMBL/GenBank/DDBJ whole genome shotgun (WGS) entry which is preliminary data.</text>
</comment>